<feature type="signal peptide" evidence="3">
    <location>
        <begin position="1"/>
        <end position="24"/>
    </location>
</feature>
<evidence type="ECO:0000313" key="4">
    <source>
        <dbReference type="EMBL" id="KAK4010623.1"/>
    </source>
</evidence>
<evidence type="ECO:0000256" key="1">
    <source>
        <dbReference type="ARBA" id="ARBA00022729"/>
    </source>
</evidence>
<keyword evidence="5" id="KW-1185">Reference proteome</keyword>
<reference evidence="4 5" key="1">
    <citation type="journal article" date="2023" name="Nucleic Acids Res.">
        <title>The hologenome of Daphnia magna reveals possible DNA methylation and microbiome-mediated evolution of the host genome.</title>
        <authorList>
            <person name="Chaturvedi A."/>
            <person name="Li X."/>
            <person name="Dhandapani V."/>
            <person name="Marshall H."/>
            <person name="Kissane S."/>
            <person name="Cuenca-Cambronero M."/>
            <person name="Asole G."/>
            <person name="Calvet F."/>
            <person name="Ruiz-Romero M."/>
            <person name="Marangio P."/>
            <person name="Guigo R."/>
            <person name="Rago D."/>
            <person name="Mirbahai L."/>
            <person name="Eastwood N."/>
            <person name="Colbourne J.K."/>
            <person name="Zhou J."/>
            <person name="Mallon E."/>
            <person name="Orsini L."/>
        </authorList>
    </citation>
    <scope>NUCLEOTIDE SEQUENCE [LARGE SCALE GENOMIC DNA]</scope>
    <source>
        <strain evidence="4">LRV0_1</strain>
    </source>
</reference>
<sequence length="188" mass="21095">MSSVGSIVLLVTVLVLSCPIYATGRDQLLAREKKFSSSFNVYHDQQESLLTRRIRQSNGIPTSNHTLTCHQCRSFEDGDQCIHLPTNSSIFNEPCGSHQTACMVKRFSYTENATSPLALWYIERNCSSKCEPGCLILGERTKLYACISCCNHNLCNIGNGANYQRFSHDLAVVQMIVLIFLNFYLVAQ</sequence>
<dbReference type="CDD" id="cd00117">
    <property type="entry name" value="TFP"/>
    <property type="match status" value="1"/>
</dbReference>
<protein>
    <recommendedName>
        <fullName evidence="6">Ly6/PLAUR domain-containing protein 6B</fullName>
    </recommendedName>
</protein>
<organism evidence="4 5">
    <name type="scientific">Daphnia magna</name>
    <dbReference type="NCBI Taxonomy" id="35525"/>
    <lineage>
        <taxon>Eukaryota</taxon>
        <taxon>Metazoa</taxon>
        <taxon>Ecdysozoa</taxon>
        <taxon>Arthropoda</taxon>
        <taxon>Crustacea</taxon>
        <taxon>Branchiopoda</taxon>
        <taxon>Diplostraca</taxon>
        <taxon>Cladocera</taxon>
        <taxon>Anomopoda</taxon>
        <taxon>Daphniidae</taxon>
        <taxon>Daphnia</taxon>
    </lineage>
</organism>
<accession>A0ABQ9ZCK1</accession>
<dbReference type="InterPro" id="IPR051110">
    <property type="entry name" value="Ly-6/neurotoxin-like_GPI-ap"/>
</dbReference>
<dbReference type="InterPro" id="IPR045860">
    <property type="entry name" value="Snake_toxin-like_sf"/>
</dbReference>
<dbReference type="EMBL" id="JAOYFB010000003">
    <property type="protein sequence ID" value="KAK4010623.1"/>
    <property type="molecule type" value="Genomic_DNA"/>
</dbReference>
<evidence type="ECO:0000313" key="5">
    <source>
        <dbReference type="Proteomes" id="UP001234178"/>
    </source>
</evidence>
<dbReference type="PANTHER" id="PTHR16983">
    <property type="entry name" value="UPAR/LY6 DOMAIN-CONTAINING PROTEIN"/>
    <property type="match status" value="1"/>
</dbReference>
<evidence type="ECO:0008006" key="6">
    <source>
        <dbReference type="Google" id="ProtNLM"/>
    </source>
</evidence>
<gene>
    <name evidence="4" type="ORF">OUZ56_019762</name>
</gene>
<keyword evidence="1 3" id="KW-0732">Signal</keyword>
<dbReference type="PANTHER" id="PTHR16983:SF10">
    <property type="entry name" value="PROTEIN QUIVER"/>
    <property type="match status" value="1"/>
</dbReference>
<feature type="chain" id="PRO_5046733207" description="Ly6/PLAUR domain-containing protein 6B" evidence="3">
    <location>
        <begin position="25"/>
        <end position="188"/>
    </location>
</feature>
<keyword evidence="2" id="KW-0472">Membrane</keyword>
<evidence type="ECO:0000256" key="2">
    <source>
        <dbReference type="SAM" id="Phobius"/>
    </source>
</evidence>
<dbReference type="Proteomes" id="UP001234178">
    <property type="component" value="Unassembled WGS sequence"/>
</dbReference>
<feature type="transmembrane region" description="Helical" evidence="2">
    <location>
        <begin position="170"/>
        <end position="187"/>
    </location>
</feature>
<proteinExistence type="predicted"/>
<dbReference type="SUPFAM" id="SSF57302">
    <property type="entry name" value="Snake toxin-like"/>
    <property type="match status" value="1"/>
</dbReference>
<evidence type="ECO:0000256" key="3">
    <source>
        <dbReference type="SAM" id="SignalP"/>
    </source>
</evidence>
<name>A0ABQ9ZCK1_9CRUS</name>
<comment type="caution">
    <text evidence="4">The sequence shown here is derived from an EMBL/GenBank/DDBJ whole genome shotgun (WGS) entry which is preliminary data.</text>
</comment>
<keyword evidence="2" id="KW-0812">Transmembrane</keyword>
<keyword evidence="2" id="KW-1133">Transmembrane helix</keyword>